<evidence type="ECO:0000313" key="8">
    <source>
        <dbReference type="Proteomes" id="UP000068243"/>
    </source>
</evidence>
<evidence type="ECO:0000256" key="2">
    <source>
        <dbReference type="PIRSR" id="PIRSR000137-1"/>
    </source>
</evidence>
<feature type="domain" description="Glucose-methanol-choline oxidoreductase N-terminal" evidence="6">
    <location>
        <begin position="262"/>
        <end position="276"/>
    </location>
</feature>
<dbReference type="AlphaFoldDB" id="A0A100IJH9"/>
<dbReference type="PANTHER" id="PTHR11552">
    <property type="entry name" value="GLUCOSE-METHANOL-CHOLINE GMC OXIDOREDUCTASE"/>
    <property type="match status" value="1"/>
</dbReference>
<name>A0A100IJH9_ASPNG</name>
<dbReference type="SUPFAM" id="SSF51905">
    <property type="entry name" value="FAD/NAD(P)-binding domain"/>
    <property type="match status" value="1"/>
</dbReference>
<sequence>MPDSYDYIIVGGGLTGCALAGRLAEKDESLRILIIEAGPNVVDHPLTSTPLACFGAHHSPLDWDYTTVPQKHLNNRECYNAAGKALGGGTAINYGTWTRGNAADYNLWAKLVGDSSWSYEGLLPYFKRVETHYDPNVDQAIHGTSGPITNTIVELTSPDRKYPLKDPVRSAWERLGVNFNPDANAGSPLGLAHFGENWREGQRQLASEAYGLSGHQGITIVNDTLVAKVVLKDQDGEQVATGVQVVNGQEYHATKEVIISAGAYRTPQVLMLSGIGPAEELAKHNILQLVSAPEVGRNFHDHMCFPQWWKLRHPEQGLSMGTPLWGSPAYGMGVPYDWNVTLQTPSEDLITAFKSDDGQIPPKDHPYLDAGFAHTEVLVIYAPMSRAVTGFETAMDGTHISTAVLLMAPTARGQITLANANPESAPVIDPNYCSKEVDRAIFRDGIRKVARLILDTPEGQDMVEHEVPRPGSEPITLESTDEEIDSNIKNGAITFFHPGGSASMGKVVDTQLRVKGVKGLRVADASVLPVPLAAHYQAILYAVAEKAADLLLN</sequence>
<feature type="active site" description="Proton acceptor" evidence="2">
    <location>
        <position position="535"/>
    </location>
</feature>
<feature type="domain" description="Glucose-methanol-choline oxidoreductase N-terminal" evidence="5">
    <location>
        <begin position="83"/>
        <end position="106"/>
    </location>
</feature>
<dbReference type="Gene3D" id="3.30.560.10">
    <property type="entry name" value="Glucose Oxidase, domain 3"/>
    <property type="match status" value="1"/>
</dbReference>
<dbReference type="PROSITE" id="PS00623">
    <property type="entry name" value="GMC_OXRED_1"/>
    <property type="match status" value="1"/>
</dbReference>
<proteinExistence type="inferred from homology"/>
<keyword evidence="4" id="KW-0285">Flavoprotein</keyword>
<accession>A0A100IJH9</accession>
<dbReference type="VEuPathDB" id="FungiDB:ATCC64974_91380"/>
<dbReference type="GO" id="GO:0016614">
    <property type="term" value="F:oxidoreductase activity, acting on CH-OH group of donors"/>
    <property type="evidence" value="ECO:0007669"/>
    <property type="project" value="InterPro"/>
</dbReference>
<dbReference type="InterPro" id="IPR036188">
    <property type="entry name" value="FAD/NAD-bd_sf"/>
</dbReference>
<dbReference type="Pfam" id="PF00732">
    <property type="entry name" value="GMC_oxred_N"/>
    <property type="match status" value="1"/>
</dbReference>
<comment type="cofactor">
    <cofactor evidence="3">
        <name>FAD</name>
        <dbReference type="ChEBI" id="CHEBI:57692"/>
    </cofactor>
</comment>
<dbReference type="Pfam" id="PF05199">
    <property type="entry name" value="GMC_oxred_C"/>
    <property type="match status" value="1"/>
</dbReference>
<dbReference type="PROSITE" id="PS00624">
    <property type="entry name" value="GMC_OXRED_2"/>
    <property type="match status" value="1"/>
</dbReference>
<dbReference type="Gene3D" id="3.50.50.60">
    <property type="entry name" value="FAD/NAD(P)-binding domain"/>
    <property type="match status" value="1"/>
</dbReference>
<protein>
    <submittedName>
        <fullName evidence="7">Glucose dehydrogenase</fullName>
    </submittedName>
</protein>
<dbReference type="Proteomes" id="UP000068243">
    <property type="component" value="Unassembled WGS sequence"/>
</dbReference>
<comment type="caution">
    <text evidence="7">The sequence shown here is derived from an EMBL/GenBank/DDBJ whole genome shotgun (WGS) entry which is preliminary data.</text>
</comment>
<dbReference type="GO" id="GO:0050660">
    <property type="term" value="F:flavin adenine dinucleotide binding"/>
    <property type="evidence" value="ECO:0007669"/>
    <property type="project" value="InterPro"/>
</dbReference>
<organism evidence="7 8">
    <name type="scientific">Aspergillus niger</name>
    <dbReference type="NCBI Taxonomy" id="5061"/>
    <lineage>
        <taxon>Eukaryota</taxon>
        <taxon>Fungi</taxon>
        <taxon>Dikarya</taxon>
        <taxon>Ascomycota</taxon>
        <taxon>Pezizomycotina</taxon>
        <taxon>Eurotiomycetes</taxon>
        <taxon>Eurotiomycetidae</taxon>
        <taxon>Eurotiales</taxon>
        <taxon>Aspergillaceae</taxon>
        <taxon>Aspergillus</taxon>
        <taxon>Aspergillus subgen. Circumdati</taxon>
    </lineage>
</organism>
<dbReference type="PANTHER" id="PTHR11552:SF123">
    <property type="entry name" value="GMC OXIDOREDUCTASE (AFU_ORTHOLOGUE AFUA_2G01770)-RELATED"/>
    <property type="match status" value="1"/>
</dbReference>
<evidence type="ECO:0000256" key="4">
    <source>
        <dbReference type="RuleBase" id="RU003968"/>
    </source>
</evidence>
<evidence type="ECO:0000256" key="3">
    <source>
        <dbReference type="PIRSR" id="PIRSR000137-2"/>
    </source>
</evidence>
<feature type="binding site" evidence="3">
    <location>
        <position position="226"/>
    </location>
    <ligand>
        <name>FAD</name>
        <dbReference type="ChEBI" id="CHEBI:57692"/>
    </ligand>
</feature>
<evidence type="ECO:0000313" key="7">
    <source>
        <dbReference type="EMBL" id="GAQ42376.1"/>
    </source>
</evidence>
<feature type="active site" description="Proton donor" evidence="2">
    <location>
        <position position="497"/>
    </location>
</feature>
<evidence type="ECO:0000259" key="6">
    <source>
        <dbReference type="PROSITE" id="PS00624"/>
    </source>
</evidence>
<dbReference type="InterPro" id="IPR000172">
    <property type="entry name" value="GMC_OxRdtase_N"/>
</dbReference>
<evidence type="ECO:0000256" key="1">
    <source>
        <dbReference type="ARBA" id="ARBA00010790"/>
    </source>
</evidence>
<dbReference type="PIRSF" id="PIRSF000137">
    <property type="entry name" value="Alcohol_oxidase"/>
    <property type="match status" value="1"/>
</dbReference>
<gene>
    <name evidence="7" type="ORF">ABL_05037</name>
</gene>
<dbReference type="EMBL" id="BCMY01000007">
    <property type="protein sequence ID" value="GAQ42376.1"/>
    <property type="molecule type" value="Genomic_DNA"/>
</dbReference>
<keyword evidence="3 4" id="KW-0274">FAD</keyword>
<reference evidence="8" key="1">
    <citation type="journal article" date="2016" name="Genome Announc.">
        <title>Draft genome sequence of Aspergillus niger strain An76.</title>
        <authorList>
            <person name="Gong W."/>
            <person name="Cheng Z."/>
            <person name="Zhang H."/>
            <person name="Liu L."/>
            <person name="Gao P."/>
            <person name="Wang L."/>
        </authorList>
    </citation>
    <scope>NUCLEOTIDE SEQUENCE [LARGE SCALE GENOMIC DNA]</scope>
    <source>
        <strain evidence="8">An76</strain>
    </source>
</reference>
<evidence type="ECO:0000259" key="5">
    <source>
        <dbReference type="PROSITE" id="PS00623"/>
    </source>
</evidence>
<dbReference type="InterPro" id="IPR012132">
    <property type="entry name" value="GMC_OxRdtase"/>
</dbReference>
<comment type="similarity">
    <text evidence="1 4">Belongs to the GMC oxidoreductase family.</text>
</comment>
<dbReference type="VEuPathDB" id="FungiDB:ASPNIDRAFT2_1111981"/>
<dbReference type="InterPro" id="IPR007867">
    <property type="entry name" value="GMC_OxRtase_C"/>
</dbReference>
<dbReference type="VEuPathDB" id="FungiDB:M747DRAFT_295014"/>
<dbReference type="VEuPathDB" id="FungiDB:An11g05600"/>
<dbReference type="OMA" id="SDHMIFF"/>
<dbReference type="SUPFAM" id="SSF54373">
    <property type="entry name" value="FAD-linked reductases, C-terminal domain"/>
    <property type="match status" value="1"/>
</dbReference>
<dbReference type="OrthoDB" id="269227at2759"/>